<evidence type="ECO:0000313" key="2">
    <source>
        <dbReference type="Proteomes" id="UP001153332"/>
    </source>
</evidence>
<proteinExistence type="predicted"/>
<comment type="caution">
    <text evidence="1">The sequence shown here is derived from an EMBL/GenBank/DDBJ whole genome shotgun (WGS) entry which is preliminary data.</text>
</comment>
<name>A0ACC2IZG1_9PEZI</name>
<gene>
    <name evidence="1" type="ORF">O1611_g10324</name>
</gene>
<dbReference type="EMBL" id="JAPUUL010004048">
    <property type="protein sequence ID" value="KAJ8120605.1"/>
    <property type="molecule type" value="Genomic_DNA"/>
</dbReference>
<organism evidence="1 2">
    <name type="scientific">Lasiodiplodia mahajangana</name>
    <dbReference type="NCBI Taxonomy" id="1108764"/>
    <lineage>
        <taxon>Eukaryota</taxon>
        <taxon>Fungi</taxon>
        <taxon>Dikarya</taxon>
        <taxon>Ascomycota</taxon>
        <taxon>Pezizomycotina</taxon>
        <taxon>Dothideomycetes</taxon>
        <taxon>Dothideomycetes incertae sedis</taxon>
        <taxon>Botryosphaeriales</taxon>
        <taxon>Botryosphaeriaceae</taxon>
        <taxon>Lasiodiplodia</taxon>
    </lineage>
</organism>
<protein>
    <submittedName>
        <fullName evidence="1">Uncharacterized protein</fullName>
    </submittedName>
</protein>
<dbReference type="Proteomes" id="UP001153332">
    <property type="component" value="Unassembled WGS sequence"/>
</dbReference>
<evidence type="ECO:0000313" key="1">
    <source>
        <dbReference type="EMBL" id="KAJ8120605.1"/>
    </source>
</evidence>
<keyword evidence="2" id="KW-1185">Reference proteome</keyword>
<sequence length="317" mass="35325">MIDHSPTLRSAICFMAASHLSVLKDDLSLLNIATELQMNAIASLWRTIYTEDPLISLAVVMILEMTDRLFATTSGVNHLLGAREIIQRAGPGVWDSGAGPFLLNVCSYYDAMASVSSRTPPILRLGDKILIQETMKPVENLKVLWAIIGRISSMSDQGGSLRDDQGAAIELILRVLDTSNIEGDAARTVHAYKEAAYIYLHRLWHNIGSSHPLTLKHATDCLNHIFQVPVTSSLVLGHSWPLWTAACETIDSTLRDRVRERVKAMYEFRRLPSLRRLGQDIEDVWKVKDKERAATGVDGIDCVRAILTIRQRGPDLM</sequence>
<reference evidence="1" key="1">
    <citation type="submission" date="2022-12" db="EMBL/GenBank/DDBJ databases">
        <title>Genome Sequence of Lasiodiplodia mahajangana.</title>
        <authorList>
            <person name="Buettner E."/>
        </authorList>
    </citation>
    <scope>NUCLEOTIDE SEQUENCE</scope>
    <source>
        <strain evidence="1">VT137</strain>
    </source>
</reference>
<accession>A0ACC2IZG1</accession>